<evidence type="ECO:0000256" key="1">
    <source>
        <dbReference type="SAM" id="MobiDB-lite"/>
    </source>
</evidence>
<evidence type="ECO:0000313" key="2">
    <source>
        <dbReference type="EMBL" id="OAA36908.1"/>
    </source>
</evidence>
<dbReference type="OrthoDB" id="5194044at2759"/>
<protein>
    <submittedName>
        <fullName evidence="2">Uncharacterized protein</fullName>
    </submittedName>
</protein>
<organism evidence="2 3">
    <name type="scientific">Beauveria brongniartii RCEF 3172</name>
    <dbReference type="NCBI Taxonomy" id="1081107"/>
    <lineage>
        <taxon>Eukaryota</taxon>
        <taxon>Fungi</taxon>
        <taxon>Dikarya</taxon>
        <taxon>Ascomycota</taxon>
        <taxon>Pezizomycotina</taxon>
        <taxon>Sordariomycetes</taxon>
        <taxon>Hypocreomycetidae</taxon>
        <taxon>Hypocreales</taxon>
        <taxon>Cordycipitaceae</taxon>
        <taxon>Beauveria</taxon>
        <taxon>Beauveria brongniartii</taxon>
    </lineage>
</organism>
<evidence type="ECO:0000313" key="3">
    <source>
        <dbReference type="Proteomes" id="UP000076863"/>
    </source>
</evidence>
<feature type="compositionally biased region" description="Basic and acidic residues" evidence="1">
    <location>
        <begin position="1"/>
        <end position="16"/>
    </location>
</feature>
<accession>A0A166YHC5</accession>
<dbReference type="Proteomes" id="UP000076863">
    <property type="component" value="Unassembled WGS sequence"/>
</dbReference>
<reference evidence="2 3" key="1">
    <citation type="journal article" date="2016" name="Genome Biol. Evol.">
        <title>Divergent and convergent evolution of fungal pathogenicity.</title>
        <authorList>
            <person name="Shang Y."/>
            <person name="Xiao G."/>
            <person name="Zheng P."/>
            <person name="Cen K."/>
            <person name="Zhan S."/>
            <person name="Wang C."/>
        </authorList>
    </citation>
    <scope>NUCLEOTIDE SEQUENCE [LARGE SCALE GENOMIC DNA]</scope>
    <source>
        <strain evidence="2 3">RCEF 3172</strain>
    </source>
</reference>
<feature type="compositionally biased region" description="Polar residues" evidence="1">
    <location>
        <begin position="66"/>
        <end position="83"/>
    </location>
</feature>
<sequence>MSDVEDRGRPPRKSKEQPLPGQHAKQVHFETTNGGGKQSYPPPPQAFSAPNSPGTTHAAPPEKSQQKTSSKSAPVDNQPTSFPQVGAPPGQFDPGQWYTSADPRMSLNQPPQYYQQQQPQYHLPPNGGGGGGYWQQPGVSVFANGAPAGTHFYPTAVPPHYAAFNNICHPVFLTLVHHFRHQYFLPSRASAPLFPPLPDLHHRLPYHHRHHNTSALVAGTAAAAAARDNKNMAYYQNAGPPSTGVNFQPPVPDTTFGPIPHVYVPRFDAAPVPQVGPPSLQFVYAPADPCPPSFTVFMPKAFYNEGFNYYASVLSRAQPAYSTMPVGQPGYVIAQQPTMLAQPMTPGQQPVYIAGQAPPGVMQGAPQPFMSCGGGMPVIAGNGNPPDVSGLGRTQGEETLRQLQFAHANKLFEPQEFKPADDDPSRFYYVREVDGNWTQRNRFTIDHMGDCRWYVTDEGWFYAVRLPD</sequence>
<feature type="compositionally biased region" description="Low complexity" evidence="1">
    <location>
        <begin position="109"/>
        <end position="121"/>
    </location>
</feature>
<gene>
    <name evidence="2" type="ORF">BBO_07883</name>
</gene>
<keyword evidence="3" id="KW-1185">Reference proteome</keyword>
<proteinExistence type="predicted"/>
<dbReference type="AlphaFoldDB" id="A0A166YHC5"/>
<name>A0A166YHC5_9HYPO</name>
<feature type="region of interest" description="Disordered" evidence="1">
    <location>
        <begin position="1"/>
        <end position="130"/>
    </location>
</feature>
<dbReference type="EMBL" id="AZHA01000033">
    <property type="protein sequence ID" value="OAA36908.1"/>
    <property type="molecule type" value="Genomic_DNA"/>
</dbReference>
<comment type="caution">
    <text evidence="2">The sequence shown here is derived from an EMBL/GenBank/DDBJ whole genome shotgun (WGS) entry which is preliminary data.</text>
</comment>